<dbReference type="InterPro" id="IPR000914">
    <property type="entry name" value="SBP_5_dom"/>
</dbReference>
<dbReference type="PROSITE" id="PS00018">
    <property type="entry name" value="EF_HAND_1"/>
    <property type="match status" value="1"/>
</dbReference>
<evidence type="ECO:0000313" key="6">
    <source>
        <dbReference type="Proteomes" id="UP000277582"/>
    </source>
</evidence>
<evidence type="ECO:0000256" key="2">
    <source>
        <dbReference type="ARBA" id="ARBA00022448"/>
    </source>
</evidence>
<keyword evidence="6" id="KW-1185">Reference proteome</keyword>
<evidence type="ECO:0000256" key="1">
    <source>
        <dbReference type="ARBA" id="ARBA00005695"/>
    </source>
</evidence>
<gene>
    <name evidence="5" type="ORF">D6D85_16170</name>
</gene>
<dbReference type="SUPFAM" id="SSF53850">
    <property type="entry name" value="Periplasmic binding protein-like II"/>
    <property type="match status" value="1"/>
</dbReference>
<dbReference type="InterPro" id="IPR018247">
    <property type="entry name" value="EF_Hand_1_Ca_BS"/>
</dbReference>
<dbReference type="GO" id="GO:1904680">
    <property type="term" value="F:peptide transmembrane transporter activity"/>
    <property type="evidence" value="ECO:0007669"/>
    <property type="project" value="TreeGrafter"/>
</dbReference>
<proteinExistence type="inferred from homology"/>
<keyword evidence="2" id="KW-0813">Transport</keyword>
<evidence type="ECO:0000313" key="5">
    <source>
        <dbReference type="EMBL" id="RSN71449.1"/>
    </source>
</evidence>
<keyword evidence="3" id="KW-0732">Signal</keyword>
<organism evidence="5 6">
    <name type="scientific">Candidatus Methanodesulfokora washburnensis</name>
    <dbReference type="NCBI Taxonomy" id="2478471"/>
    <lineage>
        <taxon>Archaea</taxon>
        <taxon>Thermoproteota</taxon>
        <taxon>Candidatus Korarchaeia</taxon>
        <taxon>Candidatus Korarchaeia incertae sedis</taxon>
        <taxon>Candidatus Methanodesulfokora</taxon>
    </lineage>
</organism>
<dbReference type="GO" id="GO:0015833">
    <property type="term" value="P:peptide transport"/>
    <property type="evidence" value="ECO:0007669"/>
    <property type="project" value="TreeGrafter"/>
</dbReference>
<dbReference type="OrthoDB" id="194307at2157"/>
<dbReference type="EMBL" id="RCOS01000175">
    <property type="protein sequence ID" value="RSN71449.1"/>
    <property type="molecule type" value="Genomic_DNA"/>
</dbReference>
<protein>
    <submittedName>
        <fullName evidence="5">ABC transporter substrate-binding protein</fullName>
    </submittedName>
</protein>
<dbReference type="PANTHER" id="PTHR30290:SF9">
    <property type="entry name" value="OLIGOPEPTIDE-BINDING PROTEIN APPA"/>
    <property type="match status" value="1"/>
</dbReference>
<evidence type="ECO:0000259" key="4">
    <source>
        <dbReference type="Pfam" id="PF00496"/>
    </source>
</evidence>
<dbReference type="Pfam" id="PF00496">
    <property type="entry name" value="SBP_bac_5"/>
    <property type="match status" value="1"/>
</dbReference>
<evidence type="ECO:0000256" key="3">
    <source>
        <dbReference type="ARBA" id="ARBA00022729"/>
    </source>
</evidence>
<sequence length="865" mass="98251">MSVRKGGFLYFAALLLLAALLLMPNAMPVFASPEQFPVNKYGWLDTIVFFGEKDRSKAINMMVKGDMDAYFIDIPDPDLYRKIKQEPTLAYDFSFGLYYELTFNPATFKTGEFNPFTNPRIREAINYIVDRNYIVNEIMGGLATPKFLPIIKVFPEGKRYADEYAKIEKEYAYDFAKGKAIIEEEMKKMGATLVGGKWQYQGKPVVIKFIIRVEDARKKIGDYVAGQLEKVGFTVERMYKTSREASPLWLRGDPAEGKWSLYTGGWITTVVSRDDADVFTEFYTPDGSLAALSPLWRAYKPDPVFRETAKRLFTRNFTSMTERNVLMKKAMWMAMKDSVRVWLVDQNAVWARRKDINLVADYAAGYSGMSWAFTANKGLKFGGMAKIGSAEVIVDPWNPVAGSNWIYDSMIYDYATRSRAFLRDPKTGMAIPLNVKSVDMEVLSGLPITRSEETKSWFNLTYVSRIDVPGGAWYRWNVKEQRMVTAREAGVKFAQVKFTVNYGSVLGRVAYHDGSVRSLADFIMPFIVDNERASPDSKIYDESWVDPFHSTYDPFLGWRIVSKEPLIIEYYLNYTLLDAELIAAYYTFWPSTPWHAYYIGILAEENKELAFSADKAGALNIEWMNYIAGPSLAILEKYLDKALKEGLIPYREFFGALGYITVDEAKNRYSNYMKFYKSYGHFWINDGPYFVERADAIAHTCTIKSIRLLPYKIEEVARDIAEFTMFPYTTVGIGYDKEILNKVLAPPEIKSAPEGVSLIVGGPLVNTYTKQAFDKAGIKMDSRSLVLPTGEKFADIAYGKTDYGIAILIGKDLYVAGMSRYGTEAALLYITKNKVNFGTVIVKWQDVNGNGQVELDEVSVVLQKL</sequence>
<accession>A0A3R9QAN9</accession>
<name>A0A3R9QAN9_9CREN</name>
<dbReference type="InterPro" id="IPR039424">
    <property type="entry name" value="SBP_5"/>
</dbReference>
<comment type="similarity">
    <text evidence="1">Belongs to the bacterial solute-binding protein 5 family.</text>
</comment>
<dbReference type="PANTHER" id="PTHR30290">
    <property type="entry name" value="PERIPLASMIC BINDING COMPONENT OF ABC TRANSPORTER"/>
    <property type="match status" value="1"/>
</dbReference>
<dbReference type="RefSeq" id="WP_125672988.1">
    <property type="nucleotide sequence ID" value="NZ_RCOS01000175.1"/>
</dbReference>
<feature type="domain" description="Solute-binding protein family 5" evidence="4">
    <location>
        <begin position="44"/>
        <end position="283"/>
    </location>
</feature>
<dbReference type="Gene3D" id="3.10.105.10">
    <property type="entry name" value="Dipeptide-binding Protein, Domain 3"/>
    <property type="match status" value="1"/>
</dbReference>
<dbReference type="Proteomes" id="UP000277582">
    <property type="component" value="Unassembled WGS sequence"/>
</dbReference>
<dbReference type="AlphaFoldDB" id="A0A3R9QAN9"/>
<reference evidence="5 6" key="1">
    <citation type="submission" date="2018-10" db="EMBL/GenBank/DDBJ databases">
        <title>Co-occurring genomic capacity for anaerobic methane metabolism and dissimilatory sulfite reduction discovered in the Korarchaeota.</title>
        <authorList>
            <person name="Mckay L.J."/>
            <person name="Dlakic M."/>
            <person name="Fields M.W."/>
            <person name="Delmont T.O."/>
            <person name="Eren A.M."/>
            <person name="Jay Z.J."/>
            <person name="Klingelsmith K.B."/>
            <person name="Rusch D.B."/>
            <person name="Inskeep W.P."/>
        </authorList>
    </citation>
    <scope>NUCLEOTIDE SEQUENCE [LARGE SCALE GENOMIC DNA]</scope>
    <source>
        <strain evidence="5 6">MDKW</strain>
    </source>
</reference>
<comment type="caution">
    <text evidence="5">The sequence shown here is derived from an EMBL/GenBank/DDBJ whole genome shotgun (WGS) entry which is preliminary data.</text>
</comment>